<accession>A0A2S4L7W6</accession>
<name>A0A2S4L7W6_9HYPO</name>
<evidence type="ECO:0000256" key="1">
    <source>
        <dbReference type="SAM" id="SignalP"/>
    </source>
</evidence>
<feature type="chain" id="PRO_5015416648" evidence="1">
    <location>
        <begin position="24"/>
        <end position="77"/>
    </location>
</feature>
<protein>
    <submittedName>
        <fullName evidence="2">Lipase 4</fullName>
    </submittedName>
</protein>
<evidence type="ECO:0000313" key="3">
    <source>
        <dbReference type="Proteomes" id="UP000237481"/>
    </source>
</evidence>
<dbReference type="AlphaFoldDB" id="A0A2S4L7W6"/>
<feature type="signal peptide" evidence="1">
    <location>
        <begin position="1"/>
        <end position="23"/>
    </location>
</feature>
<dbReference type="Proteomes" id="UP000237481">
    <property type="component" value="Unassembled WGS sequence"/>
</dbReference>
<keyword evidence="1" id="KW-0732">Signal</keyword>
<evidence type="ECO:0000313" key="2">
    <source>
        <dbReference type="EMBL" id="POR38542.1"/>
    </source>
</evidence>
<keyword evidence="3" id="KW-1185">Reference proteome</keyword>
<dbReference type="EMBL" id="PKSG01000128">
    <property type="protein sequence ID" value="POR38542.1"/>
    <property type="molecule type" value="Genomic_DNA"/>
</dbReference>
<organism evidence="2 3">
    <name type="scientific">Tolypocladium paradoxum</name>
    <dbReference type="NCBI Taxonomy" id="94208"/>
    <lineage>
        <taxon>Eukaryota</taxon>
        <taxon>Fungi</taxon>
        <taxon>Dikarya</taxon>
        <taxon>Ascomycota</taxon>
        <taxon>Pezizomycotina</taxon>
        <taxon>Sordariomycetes</taxon>
        <taxon>Hypocreomycetidae</taxon>
        <taxon>Hypocreales</taxon>
        <taxon>Ophiocordycipitaceae</taxon>
        <taxon>Tolypocladium</taxon>
    </lineage>
</organism>
<comment type="caution">
    <text evidence="2">The sequence shown here is derived from an EMBL/GenBank/DDBJ whole genome shotgun (WGS) entry which is preliminary data.</text>
</comment>
<gene>
    <name evidence="2" type="ORF">TPAR_01247</name>
</gene>
<sequence length="77" mass="8186">MLVGSKLRLAASLLALSASVIYAAPLEHELLQERATPPLPSKDPFYALPNDLDKVNPGAILRIAHPPTPLPPSESPP</sequence>
<proteinExistence type="predicted"/>
<reference evidence="2 3" key="1">
    <citation type="submission" date="2018-01" db="EMBL/GenBank/DDBJ databases">
        <title>Harnessing the power of phylogenomics to disentangle the directionality and signatures of interkingdom host jumping in the parasitic fungal genus Tolypocladium.</title>
        <authorList>
            <person name="Quandt C.A."/>
            <person name="Patterson W."/>
            <person name="Spatafora J.W."/>
        </authorList>
    </citation>
    <scope>NUCLEOTIDE SEQUENCE [LARGE SCALE GENOMIC DNA]</scope>
    <source>
        <strain evidence="2 3">NRBC 100945</strain>
    </source>
</reference>